<evidence type="ECO:0000313" key="2">
    <source>
        <dbReference type="EMBL" id="QCI97689.1"/>
    </source>
</evidence>
<dbReference type="Proteomes" id="UP000826513">
    <property type="component" value="Chromosome 1"/>
</dbReference>
<proteinExistence type="predicted"/>
<dbReference type="EMBL" id="CP124733">
    <property type="protein sequence ID" value="WHA39670.1"/>
    <property type="molecule type" value="Genomic_DNA"/>
</dbReference>
<evidence type="ECO:0000313" key="6">
    <source>
        <dbReference type="Proteomes" id="UP000826513"/>
    </source>
</evidence>
<sequence length="87" mass="9172">MSKIVEDIIGSVVKGAMSEILSKTGVRKTRRTRGKAKAGTSLGGGIVGSILEAALGGKPAKKTRRAPAKKQVSKRRTAAARSRQRSR</sequence>
<evidence type="ECO:0000313" key="5">
    <source>
        <dbReference type="Proteomes" id="UP000298545"/>
    </source>
</evidence>
<dbReference type="RefSeq" id="WP_027673372.1">
    <property type="nucleotide sequence ID" value="NZ_CP039691.1"/>
</dbReference>
<dbReference type="KEGG" id="alf:CFBP5473_07045"/>
<keyword evidence="6" id="KW-1185">Reference proteome</keyword>
<gene>
    <name evidence="2" type="ORF">CFBP5473_07045</name>
    <name evidence="4" type="ORF">CFBP5477_007310</name>
    <name evidence="3" type="ORF">J5285_12660</name>
</gene>
<reference evidence="2 5" key="1">
    <citation type="submission" date="2019-04" db="EMBL/GenBank/DDBJ databases">
        <title>Complete genome sequence of Agrobacterium larrymoorei CFBP5473.</title>
        <authorList>
            <person name="Haryono M."/>
            <person name="Chou L."/>
            <person name="Lin Y.-C."/>
            <person name="Lai E.-M."/>
            <person name="Kuo C.-H."/>
        </authorList>
    </citation>
    <scope>NUCLEOTIDE SEQUENCE [LARGE SCALE GENOMIC DNA]</scope>
    <source>
        <strain evidence="2 5">CFBP5473</strain>
    </source>
</reference>
<dbReference type="Proteomes" id="UP000298664">
    <property type="component" value="Chromosome Circular"/>
</dbReference>
<dbReference type="EMBL" id="CP039691">
    <property type="protein sequence ID" value="QCI97689.1"/>
    <property type="molecule type" value="Genomic_DNA"/>
</dbReference>
<protein>
    <submittedName>
        <fullName evidence="2">Uncharacterized protein</fullName>
    </submittedName>
</protein>
<evidence type="ECO:0000313" key="3">
    <source>
        <dbReference type="EMBL" id="QYA06866.1"/>
    </source>
</evidence>
<organism evidence="2 5">
    <name type="scientific">Agrobacterium larrymoorei</name>
    <dbReference type="NCBI Taxonomy" id="160699"/>
    <lineage>
        <taxon>Bacteria</taxon>
        <taxon>Pseudomonadati</taxon>
        <taxon>Pseudomonadota</taxon>
        <taxon>Alphaproteobacteria</taxon>
        <taxon>Hyphomicrobiales</taxon>
        <taxon>Rhizobiaceae</taxon>
        <taxon>Rhizobium/Agrobacterium group</taxon>
        <taxon>Agrobacterium</taxon>
    </lineage>
</organism>
<dbReference type="AlphaFoldDB" id="A0A4D7DTQ4"/>
<reference evidence="4" key="3">
    <citation type="submission" date="2023-05" db="EMBL/GenBank/DDBJ databases">
        <title>Complete genome sequence of Agrobacterium larrymoorei CFBP5477.</title>
        <authorList>
            <person name="Yen H.-C."/>
            <person name="Chou L."/>
            <person name="Lin Y.-C."/>
            <person name="Lai E.-M."/>
            <person name="Kuo C.-H."/>
        </authorList>
    </citation>
    <scope>NUCLEOTIDE SEQUENCE</scope>
    <source>
        <strain evidence="4">CFBP5477</strain>
    </source>
</reference>
<evidence type="ECO:0000313" key="4">
    <source>
        <dbReference type="EMBL" id="WHA39670.1"/>
    </source>
</evidence>
<feature type="region of interest" description="Disordered" evidence="1">
    <location>
        <begin position="56"/>
        <end position="87"/>
    </location>
</feature>
<feature type="compositionally biased region" description="Basic residues" evidence="1">
    <location>
        <begin position="59"/>
        <end position="87"/>
    </location>
</feature>
<name>A0A4D7DTQ4_9HYPH</name>
<dbReference type="Proteomes" id="UP000298545">
    <property type="component" value="Chromosome circular"/>
</dbReference>
<accession>A0A4D7DTQ4</accession>
<evidence type="ECO:0000256" key="1">
    <source>
        <dbReference type="SAM" id="MobiDB-lite"/>
    </source>
</evidence>
<dbReference type="EMBL" id="CP072167">
    <property type="protein sequence ID" value="QYA06866.1"/>
    <property type="molecule type" value="Genomic_DNA"/>
</dbReference>
<reference evidence="3 6" key="2">
    <citation type="submission" date="2021-03" db="EMBL/GenBank/DDBJ databases">
        <title>Rapid diversification of plasmids in a genus of pathogenic and nitrogen fixing bacteria.</title>
        <authorList>
            <person name="Weisberg A.J."/>
            <person name="Miller M."/>
            <person name="Ream W."/>
            <person name="Grunwald N.J."/>
            <person name="Chang J.H."/>
        </authorList>
    </citation>
    <scope>NUCLEOTIDE SEQUENCE [LARGE SCALE GENOMIC DNA]</scope>
    <source>
        <strain evidence="3 6">AF3.44</strain>
    </source>
</reference>